<proteinExistence type="inferred from homology"/>
<reference evidence="4" key="1">
    <citation type="submission" date="2025-08" db="UniProtKB">
        <authorList>
            <consortium name="RefSeq"/>
        </authorList>
    </citation>
    <scope>IDENTIFICATION</scope>
    <source>
        <tissue evidence="4">Leaves</tissue>
    </source>
</reference>
<dbReference type="Pfam" id="PF04504">
    <property type="entry name" value="GeBP-like_DBD"/>
    <property type="match status" value="1"/>
</dbReference>
<gene>
    <name evidence="4" type="primary">LOC140011400</name>
</gene>
<accession>A0ABM4V9S7</accession>
<dbReference type="RefSeq" id="XP_071916296.1">
    <property type="nucleotide sequence ID" value="XM_072060195.1"/>
</dbReference>
<keyword evidence="3" id="KW-1185">Reference proteome</keyword>
<evidence type="ECO:0000259" key="2">
    <source>
        <dbReference type="Pfam" id="PF04504"/>
    </source>
</evidence>
<protein>
    <submittedName>
        <fullName evidence="4">STOREKEEPER protein-like</fullName>
    </submittedName>
</protein>
<dbReference type="InterPro" id="IPR007592">
    <property type="entry name" value="GEBP"/>
</dbReference>
<dbReference type="InterPro" id="IPR053932">
    <property type="entry name" value="GeBP-like_DBD"/>
</dbReference>
<dbReference type="Proteomes" id="UP001652660">
    <property type="component" value="Chromosome 7e"/>
</dbReference>
<comment type="similarity">
    <text evidence="1">Belongs to the GeBP family.</text>
</comment>
<evidence type="ECO:0000256" key="1">
    <source>
        <dbReference type="ARBA" id="ARBA00010820"/>
    </source>
</evidence>
<dbReference type="PANTHER" id="PTHR31662">
    <property type="entry name" value="BNAANNG10740D PROTEIN-RELATED"/>
    <property type="match status" value="1"/>
</dbReference>
<organism evidence="3 4">
    <name type="scientific">Coffea arabica</name>
    <name type="common">Arabian coffee</name>
    <dbReference type="NCBI Taxonomy" id="13443"/>
    <lineage>
        <taxon>Eukaryota</taxon>
        <taxon>Viridiplantae</taxon>
        <taxon>Streptophyta</taxon>
        <taxon>Embryophyta</taxon>
        <taxon>Tracheophyta</taxon>
        <taxon>Spermatophyta</taxon>
        <taxon>Magnoliopsida</taxon>
        <taxon>eudicotyledons</taxon>
        <taxon>Gunneridae</taxon>
        <taxon>Pentapetalae</taxon>
        <taxon>asterids</taxon>
        <taxon>lamiids</taxon>
        <taxon>Gentianales</taxon>
        <taxon>Rubiaceae</taxon>
        <taxon>Ixoroideae</taxon>
        <taxon>Gardenieae complex</taxon>
        <taxon>Bertiereae - Coffeeae clade</taxon>
        <taxon>Coffeeae</taxon>
        <taxon>Coffea</taxon>
    </lineage>
</organism>
<evidence type="ECO:0000313" key="4">
    <source>
        <dbReference type="RefSeq" id="XP_071916296.1"/>
    </source>
</evidence>
<name>A0ABM4V9S7_COFAR</name>
<dbReference type="GeneID" id="140011400"/>
<feature type="domain" description="Glabrous enhancer-binding protein-like DBD" evidence="2">
    <location>
        <begin position="14"/>
        <end position="104"/>
    </location>
</feature>
<evidence type="ECO:0000313" key="3">
    <source>
        <dbReference type="Proteomes" id="UP001652660"/>
    </source>
</evidence>
<sequence length="195" mass="22461">MDKPSSVSAATTGMVWIDEQVTQLLQCMIEFKTKKGVDADANPAAFHQFFEQEFQFRYSKSQVYEKVRRLKMKYFNNLKKFEKVGKDTSISKAEVQTLNLSRQISSGRSGASDFELNYPLLNQSFEVDSRGVIKFGGKTADELSLLKENMHLIGDDKAKELERKWKTLHAEYFFKSLELMKEQTSMVLEATTKKK</sequence>